<gene>
    <name evidence="2" type="ORF">WG66_16114</name>
    <name evidence="3" type="ORF">WG66_3890</name>
</gene>
<dbReference type="AlphaFoldDB" id="A0A0W0F507"/>
<organism evidence="2 4">
    <name type="scientific">Moniliophthora roreri</name>
    <name type="common">Frosty pod rot fungus</name>
    <name type="synonym">Monilia roreri</name>
    <dbReference type="NCBI Taxonomy" id="221103"/>
    <lineage>
        <taxon>Eukaryota</taxon>
        <taxon>Fungi</taxon>
        <taxon>Dikarya</taxon>
        <taxon>Basidiomycota</taxon>
        <taxon>Agaricomycotina</taxon>
        <taxon>Agaricomycetes</taxon>
        <taxon>Agaricomycetidae</taxon>
        <taxon>Agaricales</taxon>
        <taxon>Marasmiineae</taxon>
        <taxon>Marasmiaceae</taxon>
        <taxon>Moniliophthora</taxon>
    </lineage>
</organism>
<feature type="region of interest" description="Disordered" evidence="1">
    <location>
        <begin position="102"/>
        <end position="121"/>
    </location>
</feature>
<dbReference type="Proteomes" id="UP000054988">
    <property type="component" value="Unassembled WGS sequence"/>
</dbReference>
<feature type="region of interest" description="Disordered" evidence="1">
    <location>
        <begin position="1"/>
        <end position="27"/>
    </location>
</feature>
<proteinExistence type="predicted"/>
<accession>A0A0W0F507</accession>
<sequence>MSDEFRHERVSSSNEADSSKQKQEISKGNELFRIVDMSIEIEKERRKVQDAITARDATVKRLVDAYNSLRQKTVLLESLQNQSPGQPVQTSQVAPCATKSLEERKMQKDKENDSGPQTTIEHESFNSKNHLVAPFLNPFVYHRTTPPVLSRTSSGASIDSVSSTASNNSCQTILQIDDNDLDFTIVRSSPSGEAEDLIEARNKLLASIPLPADAPEDALKPIMIPSSYTLHEFLGLLRNPCVCLV</sequence>
<feature type="compositionally biased region" description="Basic and acidic residues" evidence="1">
    <location>
        <begin position="102"/>
        <end position="113"/>
    </location>
</feature>
<protein>
    <submittedName>
        <fullName evidence="2">Uncharacterized protein</fullName>
    </submittedName>
</protein>
<evidence type="ECO:0000313" key="2">
    <source>
        <dbReference type="EMBL" id="KTB31316.1"/>
    </source>
</evidence>
<name>A0A0W0F507_MONRR</name>
<dbReference type="EMBL" id="LATX01002337">
    <property type="protein sequence ID" value="KTB31316.1"/>
    <property type="molecule type" value="Genomic_DNA"/>
</dbReference>
<reference evidence="2 4" key="1">
    <citation type="submission" date="2015-12" db="EMBL/GenBank/DDBJ databases">
        <title>Draft genome sequence of Moniliophthora roreri, the causal agent of frosty pod rot of cacao.</title>
        <authorList>
            <person name="Aime M.C."/>
            <person name="Diaz-Valderrama J.R."/>
            <person name="Kijpornyongpan T."/>
            <person name="Phillips-Mora W."/>
        </authorList>
    </citation>
    <scope>NUCLEOTIDE SEQUENCE [LARGE SCALE GENOMIC DNA]</scope>
    <source>
        <strain evidence="2 4">MCA 2952</strain>
    </source>
</reference>
<feature type="compositionally biased region" description="Basic and acidic residues" evidence="1">
    <location>
        <begin position="1"/>
        <end position="10"/>
    </location>
</feature>
<dbReference type="EMBL" id="LATX01001145">
    <property type="protein sequence ID" value="KTB43537.1"/>
    <property type="molecule type" value="Genomic_DNA"/>
</dbReference>
<comment type="caution">
    <text evidence="2">The sequence shown here is derived from an EMBL/GenBank/DDBJ whole genome shotgun (WGS) entry which is preliminary data.</text>
</comment>
<evidence type="ECO:0000313" key="3">
    <source>
        <dbReference type="EMBL" id="KTB43537.1"/>
    </source>
</evidence>
<evidence type="ECO:0000313" key="4">
    <source>
        <dbReference type="Proteomes" id="UP000054988"/>
    </source>
</evidence>
<feature type="compositionally biased region" description="Basic and acidic residues" evidence="1">
    <location>
        <begin position="17"/>
        <end position="27"/>
    </location>
</feature>
<evidence type="ECO:0000256" key="1">
    <source>
        <dbReference type="SAM" id="MobiDB-lite"/>
    </source>
</evidence>